<protein>
    <submittedName>
        <fullName evidence="4">Uncharacterized protein</fullName>
    </submittedName>
</protein>
<dbReference type="PRINTS" id="PR00080">
    <property type="entry name" value="SDRFAMILY"/>
</dbReference>
<keyword evidence="3" id="KW-0472">Membrane</keyword>
<comment type="caution">
    <text evidence="4">The sequence shown here is derived from an EMBL/GenBank/DDBJ whole genome shotgun (WGS) entry which is preliminary data.</text>
</comment>
<dbReference type="AlphaFoldDB" id="A0AAV2A3K9"/>
<dbReference type="Gene3D" id="3.40.50.720">
    <property type="entry name" value="NAD(P)-binding Rossmann-like Domain"/>
    <property type="match status" value="1"/>
</dbReference>
<keyword evidence="3" id="KW-0812">Transmembrane</keyword>
<feature type="transmembrane region" description="Helical" evidence="3">
    <location>
        <begin position="16"/>
        <end position="35"/>
    </location>
</feature>
<reference evidence="4 5" key="1">
    <citation type="submission" date="2024-04" db="EMBL/GenBank/DDBJ databases">
        <authorList>
            <person name="Rising A."/>
            <person name="Reimegard J."/>
            <person name="Sonavane S."/>
            <person name="Akerstrom W."/>
            <person name="Nylinder S."/>
            <person name="Hedman E."/>
            <person name="Kallberg Y."/>
        </authorList>
    </citation>
    <scope>NUCLEOTIDE SEQUENCE [LARGE SCALE GENOMIC DNA]</scope>
</reference>
<organism evidence="4 5">
    <name type="scientific">Larinioides sclopetarius</name>
    <dbReference type="NCBI Taxonomy" id="280406"/>
    <lineage>
        <taxon>Eukaryota</taxon>
        <taxon>Metazoa</taxon>
        <taxon>Ecdysozoa</taxon>
        <taxon>Arthropoda</taxon>
        <taxon>Chelicerata</taxon>
        <taxon>Arachnida</taxon>
        <taxon>Araneae</taxon>
        <taxon>Araneomorphae</taxon>
        <taxon>Entelegynae</taxon>
        <taxon>Araneoidea</taxon>
        <taxon>Araneidae</taxon>
        <taxon>Larinioides</taxon>
    </lineage>
</organism>
<dbReference type="GO" id="GO:0008202">
    <property type="term" value="P:steroid metabolic process"/>
    <property type="evidence" value="ECO:0007669"/>
    <property type="project" value="TreeGrafter"/>
</dbReference>
<dbReference type="EMBL" id="CAXIEN010000113">
    <property type="protein sequence ID" value="CAL1278566.1"/>
    <property type="molecule type" value="Genomic_DNA"/>
</dbReference>
<evidence type="ECO:0000313" key="4">
    <source>
        <dbReference type="EMBL" id="CAL1278566.1"/>
    </source>
</evidence>
<dbReference type="PRINTS" id="PR00081">
    <property type="entry name" value="GDHRDH"/>
</dbReference>
<sequence>MLPPNCQIVSLAKQKLNIIIIDFILLLVEYNYNFIEAKFTSIFISLLCINFAMILLSDIFTKRWIGSKIKPYNKAVLITGCDTGFGFYTAKRLSEKGFQVFAGCLSPFQNGGQDLSSYPDVHCLKMDVTVEQDIDRVLSYVKENLKDKELWAIINNAGISKGSQIEITSIQKIEEVLNVNLLGTIRVTKAFLPLLRKSKGRVINVASAAGRLMMPGFVTYSTSKQAVIAFSDGLRLEMQKFGVAVVTIEPWMFRTRLSDPAGVSKHIEKQWAVAEDGIRAAYSGAYAAKVQKDTKSLFAWVMDPNINRVIDAMEDAVTSESPPYYYRPGRWYLNVFLTTTNFFPKSWLDYLMCQHVFKTR</sequence>
<dbReference type="PANTHER" id="PTHR43313">
    <property type="entry name" value="SHORT-CHAIN DEHYDROGENASE/REDUCTASE FAMILY 9C"/>
    <property type="match status" value="1"/>
</dbReference>
<dbReference type="Proteomes" id="UP001497382">
    <property type="component" value="Unassembled WGS sequence"/>
</dbReference>
<dbReference type="InterPro" id="IPR002347">
    <property type="entry name" value="SDR_fam"/>
</dbReference>
<keyword evidence="1" id="KW-0560">Oxidoreductase</keyword>
<gene>
    <name evidence="4" type="ORF">LARSCL_LOCUS9857</name>
</gene>
<evidence type="ECO:0000256" key="1">
    <source>
        <dbReference type="ARBA" id="ARBA00023002"/>
    </source>
</evidence>
<dbReference type="Pfam" id="PF00106">
    <property type="entry name" value="adh_short"/>
    <property type="match status" value="1"/>
</dbReference>
<comment type="similarity">
    <text evidence="2">Belongs to the short-chain dehydrogenases/reductases (SDR) family.</text>
</comment>
<evidence type="ECO:0000256" key="3">
    <source>
        <dbReference type="SAM" id="Phobius"/>
    </source>
</evidence>
<accession>A0AAV2A3K9</accession>
<keyword evidence="3" id="KW-1133">Transmembrane helix</keyword>
<dbReference type="GO" id="GO:0016491">
    <property type="term" value="F:oxidoreductase activity"/>
    <property type="evidence" value="ECO:0007669"/>
    <property type="project" value="UniProtKB-KW"/>
</dbReference>
<proteinExistence type="inferred from homology"/>
<dbReference type="InterPro" id="IPR036291">
    <property type="entry name" value="NAD(P)-bd_dom_sf"/>
</dbReference>
<evidence type="ECO:0000256" key="2">
    <source>
        <dbReference type="RuleBase" id="RU000363"/>
    </source>
</evidence>
<keyword evidence="5" id="KW-1185">Reference proteome</keyword>
<name>A0AAV2A3K9_9ARAC</name>
<dbReference type="SUPFAM" id="SSF51735">
    <property type="entry name" value="NAD(P)-binding Rossmann-fold domains"/>
    <property type="match status" value="1"/>
</dbReference>
<dbReference type="PROSITE" id="PS00061">
    <property type="entry name" value="ADH_SHORT"/>
    <property type="match status" value="1"/>
</dbReference>
<dbReference type="InterPro" id="IPR020904">
    <property type="entry name" value="Sc_DH/Rdtase_CS"/>
</dbReference>
<feature type="transmembrane region" description="Helical" evidence="3">
    <location>
        <begin position="41"/>
        <end position="60"/>
    </location>
</feature>
<evidence type="ECO:0000313" key="5">
    <source>
        <dbReference type="Proteomes" id="UP001497382"/>
    </source>
</evidence>
<dbReference type="PANTHER" id="PTHR43313:SF36">
    <property type="entry name" value="D-BETA-HYDROXYBUTYRATE DEHYDROGENASE, MITOCHONDRIAL"/>
    <property type="match status" value="1"/>
</dbReference>